<protein>
    <submittedName>
        <fullName evidence="7">Heparinase II/III family protein</fullName>
    </submittedName>
</protein>
<evidence type="ECO:0000256" key="3">
    <source>
        <dbReference type="ARBA" id="ARBA00022764"/>
    </source>
</evidence>
<gene>
    <name evidence="7" type="ORF">LU635_10905</name>
</gene>
<sequence length="641" mass="73294">MIKDRRELIKLLAGGGLGLLCINPILAKHLGIDSPSAISNPEIKKQFPFIKYLKKYNIGELIPKDQGGKLVHMELLKTEVDEEIVAKINKGLIEEEYGVNIGWDVYEDTQVEKSVWLNRFYFLPSFARMFYLTGDSSYLKTMMKYISKWIKDNPLTPDAQTKNYNWRDMQAAWRVIHWTWCLYLTENKINKQEKDLIENSLKDHGQVLLTWFGKQKLNEFNHQAHGGLAMLYLGVFFPHFKQAGELKETGITILTHHLNKAFYKDGGNVEQMFGYYPFETHIFRDMYLFSMNNEFNAPENLKPKLKQMGAFIKTVAQPDNTMPPINDSYEMPVGSSIAVLEDILSSPLKGSATAFLPETQLAVLRSEKPNEKWYVTANPAKTIGAHAHAGRLGFTLWYNGTPIVIDSGVCNYDDPKLVTWYRTSEAHNTVLIDGKTDIETSTDVLWTSKRTTGNHIRDLEETELFKACYMTSPRFEEVNSRVQWNRNVALVDDKYFILHDCFESEDEHDFELLLHFPEVHINENEKTLSGQGKDESFKIIVPNRDLYEKVEVRSGLISKKAENVVAPMASYKFKGDGVVHSILVIAPNYIDLQMEYSSKKTGAGVKFTDAGKDIFLLVKNPGTKDVAAFGKRSEKEFNVLR</sequence>
<keyword evidence="3" id="KW-0574">Periplasm</keyword>
<comment type="subcellular location">
    <subcellularLocation>
        <location evidence="1">Periplasm</location>
    </subcellularLocation>
</comment>
<dbReference type="Gene3D" id="1.50.10.100">
    <property type="entry name" value="Chondroitin AC/alginate lyase"/>
    <property type="match status" value="1"/>
</dbReference>
<dbReference type="Gene3D" id="2.70.98.70">
    <property type="match status" value="1"/>
</dbReference>
<keyword evidence="4" id="KW-0456">Lyase</keyword>
<name>A0A9X1UY61_9FLAO</name>
<evidence type="ECO:0000259" key="5">
    <source>
        <dbReference type="Pfam" id="PF07940"/>
    </source>
</evidence>
<proteinExistence type="predicted"/>
<dbReference type="PANTHER" id="PTHR39210:SF1">
    <property type="entry name" value="HEPARIN-SULFATE LYASE"/>
    <property type="match status" value="1"/>
</dbReference>
<evidence type="ECO:0000256" key="4">
    <source>
        <dbReference type="ARBA" id="ARBA00023239"/>
    </source>
</evidence>
<dbReference type="PANTHER" id="PTHR39210">
    <property type="entry name" value="HEPARIN-SULFATE LYASE"/>
    <property type="match status" value="1"/>
</dbReference>
<feature type="domain" description="Heparin-sulfate lyase N-terminal" evidence="6">
    <location>
        <begin position="90"/>
        <end position="331"/>
    </location>
</feature>
<evidence type="ECO:0000256" key="1">
    <source>
        <dbReference type="ARBA" id="ARBA00004418"/>
    </source>
</evidence>
<dbReference type="GO" id="GO:0042597">
    <property type="term" value="C:periplasmic space"/>
    <property type="evidence" value="ECO:0007669"/>
    <property type="project" value="UniProtKB-SubCell"/>
</dbReference>
<dbReference type="EMBL" id="JAJSON010000023">
    <property type="protein sequence ID" value="MCG9972146.1"/>
    <property type="molecule type" value="Genomic_DNA"/>
</dbReference>
<feature type="domain" description="Heparinase II/III-like C-terminal" evidence="5">
    <location>
        <begin position="354"/>
        <end position="558"/>
    </location>
</feature>
<dbReference type="Proteomes" id="UP001139344">
    <property type="component" value="Unassembled WGS sequence"/>
</dbReference>
<evidence type="ECO:0000256" key="2">
    <source>
        <dbReference type="ARBA" id="ARBA00022729"/>
    </source>
</evidence>
<keyword evidence="2" id="KW-0732">Signal</keyword>
<dbReference type="InterPro" id="IPR012480">
    <property type="entry name" value="Hepar_II_III_C"/>
</dbReference>
<dbReference type="SUPFAM" id="SSF48230">
    <property type="entry name" value="Chondroitin AC/alginate lyase"/>
    <property type="match status" value="1"/>
</dbReference>
<reference evidence="7" key="1">
    <citation type="submission" date="2021-12" db="EMBL/GenBank/DDBJ databases">
        <title>Description of Gramella crocea sp. nov., a new bacterium isolated from activated sludge.</title>
        <authorList>
            <person name="Zhang X."/>
        </authorList>
    </citation>
    <scope>NUCLEOTIDE SEQUENCE</scope>
    <source>
        <strain evidence="7">YB25</strain>
    </source>
</reference>
<dbReference type="InterPro" id="IPR031680">
    <property type="entry name" value="Hepar_II_III_N"/>
</dbReference>
<organism evidence="7 8">
    <name type="scientific">Christiangramia crocea</name>
    <dbReference type="NCBI Taxonomy" id="2904124"/>
    <lineage>
        <taxon>Bacteria</taxon>
        <taxon>Pseudomonadati</taxon>
        <taxon>Bacteroidota</taxon>
        <taxon>Flavobacteriia</taxon>
        <taxon>Flavobacteriales</taxon>
        <taxon>Flavobacteriaceae</taxon>
        <taxon>Christiangramia</taxon>
    </lineage>
</organism>
<dbReference type="RefSeq" id="WP_240099102.1">
    <property type="nucleotide sequence ID" value="NZ_JAJSON010000023.1"/>
</dbReference>
<dbReference type="AlphaFoldDB" id="A0A9X1UY61"/>
<comment type="caution">
    <text evidence="7">The sequence shown here is derived from an EMBL/GenBank/DDBJ whole genome shotgun (WGS) entry which is preliminary data.</text>
</comment>
<keyword evidence="8" id="KW-1185">Reference proteome</keyword>
<accession>A0A9X1UY61</accession>
<evidence type="ECO:0000313" key="8">
    <source>
        <dbReference type="Proteomes" id="UP001139344"/>
    </source>
</evidence>
<dbReference type="GO" id="GO:0016829">
    <property type="term" value="F:lyase activity"/>
    <property type="evidence" value="ECO:0007669"/>
    <property type="project" value="UniProtKB-KW"/>
</dbReference>
<dbReference type="InterPro" id="IPR008929">
    <property type="entry name" value="Chondroitin_lyas"/>
</dbReference>
<evidence type="ECO:0000313" key="7">
    <source>
        <dbReference type="EMBL" id="MCG9972146.1"/>
    </source>
</evidence>
<dbReference type="Pfam" id="PF16889">
    <property type="entry name" value="Hepar_II_III_N"/>
    <property type="match status" value="1"/>
</dbReference>
<dbReference type="Pfam" id="PF07940">
    <property type="entry name" value="Hepar_II_III_C"/>
    <property type="match status" value="1"/>
</dbReference>
<evidence type="ECO:0000259" key="6">
    <source>
        <dbReference type="Pfam" id="PF16889"/>
    </source>
</evidence>